<keyword evidence="3" id="KW-1185">Reference proteome</keyword>
<accession>A0ABU1Y6A7</accession>
<evidence type="ECO:0000313" key="3">
    <source>
        <dbReference type="Proteomes" id="UP001269081"/>
    </source>
</evidence>
<evidence type="ECO:0000313" key="2">
    <source>
        <dbReference type="EMBL" id="MDR7209668.1"/>
    </source>
</evidence>
<protein>
    <submittedName>
        <fullName evidence="2">Uncharacterized protein</fullName>
    </submittedName>
</protein>
<dbReference type="EMBL" id="JAVDWQ010000004">
    <property type="protein sequence ID" value="MDR7209668.1"/>
    <property type="molecule type" value="Genomic_DNA"/>
</dbReference>
<feature type="transmembrane region" description="Helical" evidence="1">
    <location>
        <begin position="66"/>
        <end position="86"/>
    </location>
</feature>
<gene>
    <name evidence="2" type="ORF">J2W48_001606</name>
</gene>
<proteinExistence type="predicted"/>
<comment type="caution">
    <text evidence="2">The sequence shown here is derived from an EMBL/GenBank/DDBJ whole genome shotgun (WGS) entry which is preliminary data.</text>
</comment>
<sequence>MKKYLKYLLSLFLAFVLIVNDGALGFQAKSADYYQSSCVILKRELDFKDSRIHVLGQFISPVQTSFSIPVLLLIFSVVCSLQIRILQKLQKQLHQNLSSFIRQSVFINETITTNNTYKSLYNA</sequence>
<evidence type="ECO:0000256" key="1">
    <source>
        <dbReference type="SAM" id="Phobius"/>
    </source>
</evidence>
<reference evidence="2 3" key="1">
    <citation type="submission" date="2023-07" db="EMBL/GenBank/DDBJ databases">
        <title>Sorghum-associated microbial communities from plants grown in Nebraska, USA.</title>
        <authorList>
            <person name="Schachtman D."/>
        </authorList>
    </citation>
    <scope>NUCLEOTIDE SEQUENCE [LARGE SCALE GENOMIC DNA]</scope>
    <source>
        <strain evidence="2 3">4129</strain>
    </source>
</reference>
<organism evidence="2 3">
    <name type="scientific">Flavobacterium piscis</name>
    <dbReference type="NCBI Taxonomy" id="1114874"/>
    <lineage>
        <taxon>Bacteria</taxon>
        <taxon>Pseudomonadati</taxon>
        <taxon>Bacteroidota</taxon>
        <taxon>Flavobacteriia</taxon>
        <taxon>Flavobacteriales</taxon>
        <taxon>Flavobacteriaceae</taxon>
        <taxon>Flavobacterium</taxon>
    </lineage>
</organism>
<name>A0ABU1Y6A7_9FLAO</name>
<dbReference type="RefSeq" id="WP_310280118.1">
    <property type="nucleotide sequence ID" value="NZ_JAVDWQ010000004.1"/>
</dbReference>
<keyword evidence="1" id="KW-0812">Transmembrane</keyword>
<keyword evidence="1" id="KW-1133">Transmembrane helix</keyword>
<keyword evidence="1" id="KW-0472">Membrane</keyword>
<dbReference type="Proteomes" id="UP001269081">
    <property type="component" value="Unassembled WGS sequence"/>
</dbReference>